<evidence type="ECO:0000256" key="3">
    <source>
        <dbReference type="SAM" id="SignalP"/>
    </source>
</evidence>
<feature type="domain" description="CNA-B" evidence="4">
    <location>
        <begin position="1521"/>
        <end position="1602"/>
    </location>
</feature>
<name>C4GD91_9FIRM</name>
<feature type="compositionally biased region" description="Low complexity" evidence="1">
    <location>
        <begin position="133"/>
        <end position="145"/>
    </location>
</feature>
<dbReference type="HOGENOM" id="CLU_254219_0_0_9"/>
<evidence type="ECO:0000313" key="5">
    <source>
        <dbReference type="EMBL" id="EEP27370.1"/>
    </source>
</evidence>
<feature type="signal peptide" evidence="3">
    <location>
        <begin position="1"/>
        <end position="30"/>
    </location>
</feature>
<dbReference type="STRING" id="626523.GCWU000342_02064"/>
<comment type="caution">
    <text evidence="5">The sequence shown here is derived from an EMBL/GenBank/DDBJ whole genome shotgun (WGS) entry which is preliminary data.</text>
</comment>
<dbReference type="Pfam" id="PF05738">
    <property type="entry name" value="Cna_B"/>
    <property type="match status" value="7"/>
</dbReference>
<protein>
    <submittedName>
        <fullName evidence="5">LPXTG-motif cell wall anchor domain protein</fullName>
    </submittedName>
</protein>
<evidence type="ECO:0000313" key="6">
    <source>
        <dbReference type="Proteomes" id="UP000003494"/>
    </source>
</evidence>
<evidence type="ECO:0000256" key="2">
    <source>
        <dbReference type="SAM" id="Phobius"/>
    </source>
</evidence>
<dbReference type="Proteomes" id="UP000003494">
    <property type="component" value="Unassembled WGS sequence"/>
</dbReference>
<dbReference type="SUPFAM" id="SSF49478">
    <property type="entry name" value="Cna protein B-type domain"/>
    <property type="match status" value="7"/>
</dbReference>
<feature type="domain" description="CNA-B" evidence="4">
    <location>
        <begin position="1253"/>
        <end position="1336"/>
    </location>
</feature>
<keyword evidence="6" id="KW-1185">Reference proteome</keyword>
<feature type="domain" description="CNA-B" evidence="4">
    <location>
        <begin position="1343"/>
        <end position="1424"/>
    </location>
</feature>
<feature type="domain" description="CNA-B" evidence="4">
    <location>
        <begin position="1431"/>
        <end position="1514"/>
    </location>
</feature>
<dbReference type="EMBL" id="ACIP02000007">
    <property type="protein sequence ID" value="EEP27370.1"/>
    <property type="molecule type" value="Genomic_DNA"/>
</dbReference>
<dbReference type="eggNOG" id="COG4932">
    <property type="taxonomic scope" value="Bacteria"/>
</dbReference>
<sequence length="1656" mass="179639">MKKGKKLLAFAISLLTMVTTIFSNTMSVHAEDTTGLKFTKIEVTDTAGNVKADLLAGGKPSLEAGKDYYLNVAYSVPAGLQFSHTYMDLTLGNGLYYMSLPGSTWKTGPISSTGFEELTLSPTGNADSPYGYPASTADPSATPPTVGKSKTGKISFKSKYSLTNVASTKEIQFRLDDAYENMDANQILANVIKLNLRTDSSSSVDAKSYPVNAKDAPTLGFWPDVSSEVVTKGGQTSQLSVGTTGAGTGFLTKAGSSTTIDVVYPSDIQFDGLREDSIYHMDGVIGATTDDGTNKTTRVTFPESGRLMGNLSLKPRFTVPSTTTRPNGSTFPVKLKNLSQTVWNENIGRTSTTKEQDLSITILDGSTPELLTKVNVRDTMPNWAKKKYDTYNVRFGGLMIRNEMGTASRPKTLEMNLDEANTAIIRGVTIPYAAGMHYGMLTWTSADGRSGTIDPNSLQHDGVSTLIKNTDLGLGINDSIKTIKVDLGTIPGSWNGIRYEDNTNYDYNPETKAYNVKPGGRNSAFIDESAYYGWSYMPGGVFGSWKKGTDADVKSTIKFYNTGTTPQAANTYEVLGKSGPPKVVNGIGTIDKSQINGGDKFHISGKTSDANWDWNPLQEPVFYVTMPEGFSYSNLKVTNGKLSKPVYVGEFMHGTEKVKVWKYTLDIGQETRGQYQPDFTWKTSEISMDVTTNTDAKVGTYHINDFLGMTTKDFKDIGAKLKGMRWDSANSTTEKYTADFGNAVNGGETMSSLSEKRGIKVNQAYEVRADSKLIVPDGDQGPKTYIYDPSSESTKKATTPVLDRGGKVTQRIVVRNNTTKTVKHTTLYVPLFSENKNNGLGYHPEGKTQWPLKLTDTSMTSNFTVKYIKLHPGKTYSMNQAPQPGDYDVVTDPAQADMAVFESTKALAIGDGGTIDLNYEVSPTLSPTYNGKINVISPVLDYDIDGNTSTLTRQSAAVSFKTTAVDIPVEKVWKDLGSAAVDHSADSVQVRLYRNGQATNEVLTLDAAKNWKGSFSNIASEDPATHQAYNYTVKEEGLDANDQIQIGGRQYRSAVSGDANTGFKVTNTGSEKISIDVTKAWVGKAADSATVKLLADGAVKDTAVLTAGTNWKHTFADLPKYDINDGHEIAYKLDEVKVEGYKTEITGNAKDGFKVTNTITGQVSVSVTKTWVGKAADSAKIHLYADGTEKEAVTLNAGNQWKHTFANLDKYKNGVEIKYTIKEDPIANYKSEISGDMTSGYTVKNTNTEKISIPVTKAWVGKAADSATVKLLADGTVKDTAVLTKDTGWKHTFADLPKYDANNGHEIAYTLDEVKVEGYVTGISGTAENGFTVTNTITGKVSVPVTKIWVGKGADSAKIHLYADGVEKESVTLNADNQWQHTFANLDKYKNGVEIKYTIKEDPIANYKSEISGDMTSGYTVKNTNTEKISIPVTKTWVGKAADSATVKLLADGTVKDTAVLTKDTGWKHTFADLPKYDANDGHEIAYTLDEVKVEGYVTGISGTAENGFTVTNTITGKVSVPVTKKWIGDPAEFVTVNLYADGQKVDSQKLSRDNQWQYTFANLDQYKDGQEIKYTIEEEAIAGYTTSISGDAANGFVITNTQDQPKPSPKPNVVPRNPKAPKTGDLGNLPLYGSLLLLAAVAASLLAGKRRRQTR</sequence>
<feature type="chain" id="PRO_5002936393" evidence="3">
    <location>
        <begin position="31"/>
        <end position="1656"/>
    </location>
</feature>
<keyword evidence="2" id="KW-0472">Membrane</keyword>
<proteinExistence type="predicted"/>
<dbReference type="CDD" id="cd00222">
    <property type="entry name" value="CollagenBindB"/>
    <property type="match status" value="7"/>
</dbReference>
<keyword evidence="2" id="KW-1133">Transmembrane helix</keyword>
<feature type="domain" description="CNA-B" evidence="4">
    <location>
        <begin position="967"/>
        <end position="1068"/>
    </location>
</feature>
<keyword evidence="2" id="KW-0812">Transmembrane</keyword>
<reference evidence="5" key="1">
    <citation type="submission" date="2009-04" db="EMBL/GenBank/DDBJ databases">
        <authorList>
            <person name="Weinstock G."/>
            <person name="Sodergren E."/>
            <person name="Clifton S."/>
            <person name="Fulton L."/>
            <person name="Fulton B."/>
            <person name="Courtney L."/>
            <person name="Fronick C."/>
            <person name="Harrison M."/>
            <person name="Strong C."/>
            <person name="Farmer C."/>
            <person name="Delahaunty K."/>
            <person name="Markovic C."/>
            <person name="Hall O."/>
            <person name="Minx P."/>
            <person name="Tomlinson C."/>
            <person name="Mitreva M."/>
            <person name="Nelson J."/>
            <person name="Hou S."/>
            <person name="Wollam A."/>
            <person name="Pepin K.H."/>
            <person name="Johnson M."/>
            <person name="Bhonagiri V."/>
            <person name="Nash W.E."/>
            <person name="Warren W."/>
            <person name="Chinwalla A."/>
            <person name="Mardis E.R."/>
            <person name="Wilson R.K."/>
        </authorList>
    </citation>
    <scope>NUCLEOTIDE SEQUENCE [LARGE SCALE GENOMIC DNA]</scope>
    <source>
        <strain evidence="5">DSM 14600</strain>
    </source>
</reference>
<feature type="transmembrane region" description="Helical" evidence="2">
    <location>
        <begin position="1630"/>
        <end position="1649"/>
    </location>
</feature>
<organism evidence="5 6">
    <name type="scientific">Shuttleworthella satelles DSM 14600</name>
    <dbReference type="NCBI Taxonomy" id="626523"/>
    <lineage>
        <taxon>Bacteria</taxon>
        <taxon>Bacillati</taxon>
        <taxon>Bacillota</taxon>
        <taxon>Clostridia</taxon>
        <taxon>Lachnospirales</taxon>
        <taxon>Lachnospiraceae</taxon>
        <taxon>Shuttleworthella</taxon>
    </lineage>
</organism>
<dbReference type="Gene3D" id="2.60.40.1140">
    <property type="entry name" value="Collagen-binding surface protein Cna, B-type domain"/>
    <property type="match status" value="7"/>
</dbReference>
<keyword evidence="3" id="KW-0732">Signal</keyword>
<gene>
    <name evidence="5" type="ORF">GCWU000342_02064</name>
</gene>
<accession>C4GD91</accession>
<feature type="region of interest" description="Disordered" evidence="1">
    <location>
        <begin position="126"/>
        <end position="149"/>
    </location>
</feature>
<feature type="domain" description="CNA-B" evidence="4">
    <location>
        <begin position="1165"/>
        <end position="1246"/>
    </location>
</feature>
<dbReference type="RefSeq" id="WP_006907041.1">
    <property type="nucleotide sequence ID" value="NZ_GG665867.1"/>
</dbReference>
<evidence type="ECO:0000259" key="4">
    <source>
        <dbReference type="Pfam" id="PF05738"/>
    </source>
</evidence>
<feature type="domain" description="CNA-B" evidence="4">
    <location>
        <begin position="1075"/>
        <end position="1158"/>
    </location>
</feature>
<evidence type="ECO:0000256" key="1">
    <source>
        <dbReference type="SAM" id="MobiDB-lite"/>
    </source>
</evidence>
<feature type="region of interest" description="Disordered" evidence="1">
    <location>
        <begin position="1599"/>
        <end position="1626"/>
    </location>
</feature>
<dbReference type="InterPro" id="IPR008454">
    <property type="entry name" value="Collagen-bd_Cna-like_B-typ_dom"/>
</dbReference>